<evidence type="ECO:0000259" key="12">
    <source>
        <dbReference type="PROSITE" id="PS50089"/>
    </source>
</evidence>
<keyword evidence="11" id="KW-0732">Signal</keyword>
<dbReference type="EMBL" id="GG662845">
    <property type="protein sequence ID" value="EAR87996.2"/>
    <property type="molecule type" value="Genomic_DNA"/>
</dbReference>
<keyword evidence="6 10" id="KW-1133">Transmembrane helix</keyword>
<keyword evidence="5" id="KW-0862">Zinc</keyword>
<sequence length="853" mass="98761">MIWILLFCLQISVAISQATPINLNQQLTIMQTQTLNQFSMSNVQQGYYYNINVKNINLSQNNIQSTLYLLVLVTSFQIDSTLVPQNVLSQYQSKYYMDYDGFGTKSDQQIIKYYQQDNVNPIYVSIYLYDAFGQFASLDQSQIFASYTIQIEKHSTSNYCQYSCYNGACNQLYTSCTCLNSVNDFYFDSKCQLNAKAVYINDNLNESFSTQVQYYYVKITDFSQSYTLILNSKYSGNAFNFQLYNQTFNTYSIPNFLNNIYNFQSALTKQIIFSTDMIAKTAAANGNQPIIVILGLYNFQPSGQANFNIQFQYNLNVQLSDNMPNWAMYLFASLAVLGLLFMIFVIFSIIRAQFRGSNGRFVRVRNIFVTPEIIEKYMPAMFYKEIDLNKDEQEECTICLEGYKEEDKVRISICGHLYHQACIDQWLVAHTNCPYCRQELTEKELEVWLQKRIQDQIQKQQQKEVKDMIVQFLSSIDNNEQLKKILKNCHQEQKQKRSFLSISNNNANLKKAVPDASSIYSNQTAQINQIPNNNKNKNRKIDKSKKNNKLHSQSFNMDADLDVDFKNLMKENILNSLSSNRKGFNFQNNKQNIQSEDDYNLQSNILNNQNSQDNFNLLFKMKNQKTKGLNNNKTHIQYTQQNQVEATENYELDKIQEDLRESNMRQSILTQTQTNSNQNLQRKNFNKKFRNGSQASLKSIENNQITSAQNIENDLANYSDQVVVFQPQNKSIQKQKSQLKSQKNLENGGCSDMNISFGGIDIKQKQGSMQTIEDFSNGKGSQKTIKENSKKQINIMNDQIEQNSSLNNYQADQTHQSLKAFGNHEIQSNQQNHPKGQAREINDLDNQFSQQVD</sequence>
<dbReference type="GO" id="GO:0008270">
    <property type="term" value="F:zinc ion binding"/>
    <property type="evidence" value="ECO:0007669"/>
    <property type="project" value="UniProtKB-KW"/>
</dbReference>
<dbReference type="eggNOG" id="KOG0800">
    <property type="taxonomic scope" value="Eukaryota"/>
</dbReference>
<dbReference type="Proteomes" id="UP000009168">
    <property type="component" value="Unassembled WGS sequence"/>
</dbReference>
<dbReference type="PANTHER" id="PTHR46539">
    <property type="entry name" value="E3 UBIQUITIN-PROTEIN LIGASE ATL42"/>
    <property type="match status" value="1"/>
</dbReference>
<evidence type="ECO:0000313" key="14">
    <source>
        <dbReference type="Proteomes" id="UP000009168"/>
    </source>
</evidence>
<dbReference type="GeneID" id="7846046"/>
<keyword evidence="14" id="KW-1185">Reference proteome</keyword>
<dbReference type="HOGENOM" id="CLU_359659_0_0_1"/>
<dbReference type="STRING" id="312017.Q22RX6"/>
<gene>
    <name evidence="13" type="ORF">TTHERM_00011620</name>
</gene>
<dbReference type="PROSITE" id="PS50089">
    <property type="entry name" value="ZF_RING_2"/>
    <property type="match status" value="1"/>
</dbReference>
<dbReference type="InterPro" id="IPR013083">
    <property type="entry name" value="Znf_RING/FYVE/PHD"/>
</dbReference>
<dbReference type="PANTHER" id="PTHR46539:SF9">
    <property type="entry name" value="RING-H2 FINGER PROTEIN ATL56"/>
    <property type="match status" value="1"/>
</dbReference>
<feature type="region of interest" description="Disordered" evidence="9">
    <location>
        <begin position="529"/>
        <end position="553"/>
    </location>
</feature>
<evidence type="ECO:0000256" key="5">
    <source>
        <dbReference type="ARBA" id="ARBA00022833"/>
    </source>
</evidence>
<evidence type="ECO:0000256" key="10">
    <source>
        <dbReference type="SAM" id="Phobius"/>
    </source>
</evidence>
<dbReference type="InterPro" id="IPR001841">
    <property type="entry name" value="Znf_RING"/>
</dbReference>
<dbReference type="RefSeq" id="XP_001008241.2">
    <property type="nucleotide sequence ID" value="XM_001008241.2"/>
</dbReference>
<evidence type="ECO:0000256" key="7">
    <source>
        <dbReference type="ARBA" id="ARBA00023136"/>
    </source>
</evidence>
<dbReference type="Gene3D" id="3.30.40.10">
    <property type="entry name" value="Zinc/RING finger domain, C3HC4 (zinc finger)"/>
    <property type="match status" value="1"/>
</dbReference>
<dbReference type="GO" id="GO:0016020">
    <property type="term" value="C:membrane"/>
    <property type="evidence" value="ECO:0007669"/>
    <property type="project" value="UniProtKB-SubCell"/>
</dbReference>
<evidence type="ECO:0000256" key="8">
    <source>
        <dbReference type="PROSITE-ProRule" id="PRU00175"/>
    </source>
</evidence>
<protein>
    <submittedName>
        <fullName evidence="13">Zinc finger, C3HC4 type (RING finger) protein</fullName>
    </submittedName>
</protein>
<name>Q22RX6_TETTS</name>
<evidence type="ECO:0000256" key="4">
    <source>
        <dbReference type="ARBA" id="ARBA00022771"/>
    </source>
</evidence>
<keyword evidence="3" id="KW-0479">Metal-binding</keyword>
<evidence type="ECO:0000256" key="2">
    <source>
        <dbReference type="ARBA" id="ARBA00022692"/>
    </source>
</evidence>
<evidence type="ECO:0000256" key="1">
    <source>
        <dbReference type="ARBA" id="ARBA00004370"/>
    </source>
</evidence>
<evidence type="ECO:0000256" key="3">
    <source>
        <dbReference type="ARBA" id="ARBA00022723"/>
    </source>
</evidence>
<keyword evidence="4 8" id="KW-0863">Zinc-finger</keyword>
<dbReference type="Pfam" id="PF13639">
    <property type="entry name" value="zf-RING_2"/>
    <property type="match status" value="1"/>
</dbReference>
<comment type="subcellular location">
    <subcellularLocation>
        <location evidence="1">Membrane</location>
    </subcellularLocation>
</comment>
<accession>Q22RX6</accession>
<dbReference type="SUPFAM" id="SSF57850">
    <property type="entry name" value="RING/U-box"/>
    <property type="match status" value="1"/>
</dbReference>
<dbReference type="SMART" id="SM00184">
    <property type="entry name" value="RING"/>
    <property type="match status" value="1"/>
</dbReference>
<dbReference type="KEGG" id="tet:TTHERM_00011620"/>
<feature type="chain" id="PRO_5004201004" evidence="11">
    <location>
        <begin position="19"/>
        <end position="853"/>
    </location>
</feature>
<evidence type="ECO:0000256" key="6">
    <source>
        <dbReference type="ARBA" id="ARBA00022989"/>
    </source>
</evidence>
<dbReference type="InParanoid" id="Q22RX6"/>
<dbReference type="OrthoDB" id="8062037at2759"/>
<feature type="signal peptide" evidence="11">
    <location>
        <begin position="1"/>
        <end position="18"/>
    </location>
</feature>
<proteinExistence type="predicted"/>
<evidence type="ECO:0000256" key="11">
    <source>
        <dbReference type="SAM" id="SignalP"/>
    </source>
</evidence>
<reference evidence="14" key="1">
    <citation type="journal article" date="2006" name="PLoS Biol.">
        <title>Macronuclear genome sequence of the ciliate Tetrahymena thermophila, a model eukaryote.</title>
        <authorList>
            <person name="Eisen J.A."/>
            <person name="Coyne R.S."/>
            <person name="Wu M."/>
            <person name="Wu D."/>
            <person name="Thiagarajan M."/>
            <person name="Wortman J.R."/>
            <person name="Badger J.H."/>
            <person name="Ren Q."/>
            <person name="Amedeo P."/>
            <person name="Jones K.M."/>
            <person name="Tallon L.J."/>
            <person name="Delcher A.L."/>
            <person name="Salzberg S.L."/>
            <person name="Silva J.C."/>
            <person name="Haas B.J."/>
            <person name="Majoros W.H."/>
            <person name="Farzad M."/>
            <person name="Carlton J.M."/>
            <person name="Smith R.K. Jr."/>
            <person name="Garg J."/>
            <person name="Pearlman R.E."/>
            <person name="Karrer K.M."/>
            <person name="Sun L."/>
            <person name="Manning G."/>
            <person name="Elde N.C."/>
            <person name="Turkewitz A.P."/>
            <person name="Asai D.J."/>
            <person name="Wilkes D.E."/>
            <person name="Wang Y."/>
            <person name="Cai H."/>
            <person name="Collins K."/>
            <person name="Stewart B.A."/>
            <person name="Lee S.R."/>
            <person name="Wilamowska K."/>
            <person name="Weinberg Z."/>
            <person name="Ruzzo W.L."/>
            <person name="Wloga D."/>
            <person name="Gaertig J."/>
            <person name="Frankel J."/>
            <person name="Tsao C.-C."/>
            <person name="Gorovsky M.A."/>
            <person name="Keeling P.J."/>
            <person name="Waller R.F."/>
            <person name="Patron N.J."/>
            <person name="Cherry J.M."/>
            <person name="Stover N.A."/>
            <person name="Krieger C.J."/>
            <person name="del Toro C."/>
            <person name="Ryder H.F."/>
            <person name="Williamson S.C."/>
            <person name="Barbeau R.A."/>
            <person name="Hamilton E.P."/>
            <person name="Orias E."/>
        </authorList>
    </citation>
    <scope>NUCLEOTIDE SEQUENCE [LARGE SCALE GENOMIC DNA]</scope>
    <source>
        <strain evidence="14">SB210</strain>
    </source>
</reference>
<dbReference type="AlphaFoldDB" id="Q22RX6"/>
<evidence type="ECO:0000313" key="13">
    <source>
        <dbReference type="EMBL" id="EAR87996.2"/>
    </source>
</evidence>
<feature type="transmembrane region" description="Helical" evidence="10">
    <location>
        <begin position="326"/>
        <end position="350"/>
    </location>
</feature>
<keyword evidence="7 10" id="KW-0472">Membrane</keyword>
<keyword evidence="2 10" id="KW-0812">Transmembrane</keyword>
<organism evidence="13 14">
    <name type="scientific">Tetrahymena thermophila (strain SB210)</name>
    <dbReference type="NCBI Taxonomy" id="312017"/>
    <lineage>
        <taxon>Eukaryota</taxon>
        <taxon>Sar</taxon>
        <taxon>Alveolata</taxon>
        <taxon>Ciliophora</taxon>
        <taxon>Intramacronucleata</taxon>
        <taxon>Oligohymenophorea</taxon>
        <taxon>Hymenostomatida</taxon>
        <taxon>Tetrahymenina</taxon>
        <taxon>Tetrahymenidae</taxon>
        <taxon>Tetrahymena</taxon>
    </lineage>
</organism>
<feature type="domain" description="RING-type" evidence="12">
    <location>
        <begin position="396"/>
        <end position="437"/>
    </location>
</feature>
<evidence type="ECO:0000256" key="9">
    <source>
        <dbReference type="SAM" id="MobiDB-lite"/>
    </source>
</evidence>